<reference evidence="14" key="1">
    <citation type="submission" date="2017-08" db="EMBL/GenBank/DDBJ databases">
        <authorList>
            <person name="Cuomo C."/>
            <person name="Billmyre B."/>
            <person name="Heitman J."/>
        </authorList>
    </citation>
    <scope>NUCLEOTIDE SEQUENCE</scope>
    <source>
        <strain evidence="14">CBS 12478</strain>
    </source>
</reference>
<dbReference type="PANTHER" id="PTHR22883:SF301">
    <property type="entry name" value="PALMITOYLTRANSFERASE ZDHHC12"/>
    <property type="match status" value="1"/>
</dbReference>
<gene>
    <name evidence="14" type="ORF">CI109_103983</name>
</gene>
<keyword evidence="3 11" id="KW-0808">Transferase</keyword>
<sequence>MVVANRLLWLVQQLLPPLLLSYFYAAWRIVALEVGPILISQEYDHPILGHIYSTLSSILLGTITIHYLRLYFLPSSQSVPPHDPPPSISTHLTIYECLSPSDAKTIRLNNGESIEGVEDIPLVDRCWKGKCGGRWKPARTRHCSQCGLCRGGFDHHCPFFANCLTAAYIPTFLHLLLYAPPTIFFVSLPLYKPIYHRAIAAYVLSRSSESIRTYWWDWKPSWVVAGGPVGRYVGGLILGWRELDRSAGKNGAGLDRLGVGLMLAFGVILALITTGLAVSTISVLLEGHLTIDRGRHTAHSRTITAIQDLARSGQSIPKKLEDDLLRFSDRTYFFVPFEIPDPLSNAKTHGEVDESHHNDPEEGSRSRPGRKGVIVPALPEERPYDHGRKKNWEIVMGQGWSWLLPWKGLSHAMGEEIFNWPISESVEKRLRAEAERRRDGLIDT</sequence>
<evidence type="ECO:0000256" key="8">
    <source>
        <dbReference type="ARBA" id="ARBA00023288"/>
    </source>
</evidence>
<evidence type="ECO:0000256" key="12">
    <source>
        <dbReference type="SAM" id="MobiDB-lite"/>
    </source>
</evidence>
<dbReference type="PROSITE" id="PS50216">
    <property type="entry name" value="DHHC"/>
    <property type="match status" value="1"/>
</dbReference>
<evidence type="ECO:0000256" key="3">
    <source>
        <dbReference type="ARBA" id="ARBA00022679"/>
    </source>
</evidence>
<dbReference type="GO" id="GO:0005794">
    <property type="term" value="C:Golgi apparatus"/>
    <property type="evidence" value="ECO:0007669"/>
    <property type="project" value="TreeGrafter"/>
</dbReference>
<evidence type="ECO:0000259" key="13">
    <source>
        <dbReference type="Pfam" id="PF01529"/>
    </source>
</evidence>
<dbReference type="EC" id="2.3.1.225" evidence="11"/>
<evidence type="ECO:0000256" key="10">
    <source>
        <dbReference type="ARBA" id="ARBA00048048"/>
    </source>
</evidence>
<proteinExistence type="inferred from homology"/>
<keyword evidence="15" id="KW-1185">Reference proteome</keyword>
<evidence type="ECO:0000256" key="6">
    <source>
        <dbReference type="ARBA" id="ARBA00023136"/>
    </source>
</evidence>
<evidence type="ECO:0000256" key="1">
    <source>
        <dbReference type="ARBA" id="ARBA00004127"/>
    </source>
</evidence>
<evidence type="ECO:0000256" key="4">
    <source>
        <dbReference type="ARBA" id="ARBA00022692"/>
    </source>
</evidence>
<dbReference type="GO" id="GO:0019706">
    <property type="term" value="F:protein-cysteine S-palmitoyltransferase activity"/>
    <property type="evidence" value="ECO:0007669"/>
    <property type="project" value="UniProtKB-EC"/>
</dbReference>
<comment type="domain">
    <text evidence="11">The DHHC domain is required for palmitoyltransferase activity.</text>
</comment>
<dbReference type="AlphaFoldDB" id="A0AAJ8LKP2"/>
<keyword evidence="6 11" id="KW-0472">Membrane</keyword>
<evidence type="ECO:0000256" key="7">
    <source>
        <dbReference type="ARBA" id="ARBA00023139"/>
    </source>
</evidence>
<organism evidence="14 15">
    <name type="scientific">Kwoniella shandongensis</name>
    <dbReference type="NCBI Taxonomy" id="1734106"/>
    <lineage>
        <taxon>Eukaryota</taxon>
        <taxon>Fungi</taxon>
        <taxon>Dikarya</taxon>
        <taxon>Basidiomycota</taxon>
        <taxon>Agaricomycotina</taxon>
        <taxon>Tremellomycetes</taxon>
        <taxon>Tremellales</taxon>
        <taxon>Cryptococcaceae</taxon>
        <taxon>Kwoniella</taxon>
    </lineage>
</organism>
<evidence type="ECO:0000256" key="11">
    <source>
        <dbReference type="RuleBase" id="RU079119"/>
    </source>
</evidence>
<feature type="region of interest" description="Disordered" evidence="12">
    <location>
        <begin position="345"/>
        <end position="382"/>
    </location>
</feature>
<feature type="transmembrane region" description="Helical" evidence="11">
    <location>
        <begin position="47"/>
        <end position="68"/>
    </location>
</feature>
<protein>
    <recommendedName>
        <fullName evidence="11">Palmitoyltransferase</fullName>
        <ecNumber evidence="11">2.3.1.225</ecNumber>
    </recommendedName>
</protein>
<dbReference type="InterPro" id="IPR001594">
    <property type="entry name" value="Palmitoyltrfase_DHHC"/>
</dbReference>
<dbReference type="EMBL" id="CP144057">
    <property type="protein sequence ID" value="WWD19522.1"/>
    <property type="molecule type" value="Genomic_DNA"/>
</dbReference>
<dbReference type="Pfam" id="PF01529">
    <property type="entry name" value="DHHC"/>
    <property type="match status" value="1"/>
</dbReference>
<evidence type="ECO:0000313" key="15">
    <source>
        <dbReference type="Proteomes" id="UP000322225"/>
    </source>
</evidence>
<comment type="catalytic activity">
    <reaction evidence="10 11">
        <text>L-cysteinyl-[protein] + hexadecanoyl-CoA = S-hexadecanoyl-L-cysteinyl-[protein] + CoA</text>
        <dbReference type="Rhea" id="RHEA:36683"/>
        <dbReference type="Rhea" id="RHEA-COMP:10131"/>
        <dbReference type="Rhea" id="RHEA-COMP:11032"/>
        <dbReference type="ChEBI" id="CHEBI:29950"/>
        <dbReference type="ChEBI" id="CHEBI:57287"/>
        <dbReference type="ChEBI" id="CHEBI:57379"/>
        <dbReference type="ChEBI" id="CHEBI:74151"/>
        <dbReference type="EC" id="2.3.1.225"/>
    </reaction>
</comment>
<reference evidence="14" key="2">
    <citation type="submission" date="2024-01" db="EMBL/GenBank/DDBJ databases">
        <title>Comparative genomics of Cryptococcus and Kwoniella reveals pathogenesis evolution and contrasting modes of karyotype evolution via chromosome fusion or intercentromeric recombination.</title>
        <authorList>
            <person name="Coelho M.A."/>
            <person name="David-Palma M."/>
            <person name="Shea T."/>
            <person name="Bowers K."/>
            <person name="McGinley-Smith S."/>
            <person name="Mohammad A.W."/>
            <person name="Gnirke A."/>
            <person name="Yurkov A.M."/>
            <person name="Nowrousian M."/>
            <person name="Sun S."/>
            <person name="Cuomo C.A."/>
            <person name="Heitman J."/>
        </authorList>
    </citation>
    <scope>NUCLEOTIDE SEQUENCE</scope>
    <source>
        <strain evidence="14">CBS 12478</strain>
    </source>
</reference>
<dbReference type="Proteomes" id="UP000322225">
    <property type="component" value="Chromosome 7"/>
</dbReference>
<keyword evidence="4 11" id="KW-0812">Transmembrane</keyword>
<feature type="compositionally biased region" description="Basic and acidic residues" evidence="12">
    <location>
        <begin position="348"/>
        <end position="365"/>
    </location>
</feature>
<comment type="similarity">
    <text evidence="2 11">Belongs to the DHHC palmitoyltransferase family.</text>
</comment>
<dbReference type="PANTHER" id="PTHR22883">
    <property type="entry name" value="ZINC FINGER DHHC DOMAIN CONTAINING PROTEIN"/>
    <property type="match status" value="1"/>
</dbReference>
<keyword evidence="5 11" id="KW-1133">Transmembrane helix</keyword>
<feature type="domain" description="Palmitoyltransferase DHHC" evidence="13">
    <location>
        <begin position="134"/>
        <end position="187"/>
    </location>
</feature>
<dbReference type="KEGG" id="ksn:43589431"/>
<keyword evidence="7" id="KW-0564">Palmitate</keyword>
<dbReference type="GO" id="GO:0005783">
    <property type="term" value="C:endoplasmic reticulum"/>
    <property type="evidence" value="ECO:0007669"/>
    <property type="project" value="TreeGrafter"/>
</dbReference>
<evidence type="ECO:0000256" key="2">
    <source>
        <dbReference type="ARBA" id="ARBA00008574"/>
    </source>
</evidence>
<dbReference type="GeneID" id="43589431"/>
<feature type="transmembrane region" description="Helical" evidence="11">
    <location>
        <begin position="260"/>
        <end position="285"/>
    </location>
</feature>
<evidence type="ECO:0000256" key="5">
    <source>
        <dbReference type="ARBA" id="ARBA00022989"/>
    </source>
</evidence>
<dbReference type="InterPro" id="IPR039859">
    <property type="entry name" value="PFA4/ZDH16/20/ERF2-like"/>
</dbReference>
<comment type="subcellular location">
    <subcellularLocation>
        <location evidence="1">Endomembrane system</location>
        <topology evidence="1">Multi-pass membrane protein</topology>
    </subcellularLocation>
</comment>
<dbReference type="GO" id="GO:0006612">
    <property type="term" value="P:protein targeting to membrane"/>
    <property type="evidence" value="ECO:0007669"/>
    <property type="project" value="TreeGrafter"/>
</dbReference>
<evidence type="ECO:0000313" key="14">
    <source>
        <dbReference type="EMBL" id="WWD19522.1"/>
    </source>
</evidence>
<name>A0AAJ8LKP2_9TREE</name>
<dbReference type="RefSeq" id="XP_065823480.1">
    <property type="nucleotide sequence ID" value="XM_065967408.1"/>
</dbReference>
<accession>A0AAJ8LKP2</accession>
<keyword evidence="8" id="KW-0449">Lipoprotein</keyword>
<keyword evidence="9 11" id="KW-0012">Acyltransferase</keyword>
<feature type="transmembrane region" description="Helical" evidence="11">
    <location>
        <begin position="7"/>
        <end position="27"/>
    </location>
</feature>
<evidence type="ECO:0000256" key="9">
    <source>
        <dbReference type="ARBA" id="ARBA00023315"/>
    </source>
</evidence>